<reference evidence="4 5" key="1">
    <citation type="submission" date="2019-11" db="EMBL/GenBank/DDBJ databases">
        <authorList>
            <person name="He Y."/>
        </authorList>
    </citation>
    <scope>NUCLEOTIDE SEQUENCE [LARGE SCALE GENOMIC DNA]</scope>
    <source>
        <strain evidence="4 5">SCSIO 58843</strain>
    </source>
</reference>
<dbReference type="GO" id="GO:0008658">
    <property type="term" value="F:penicillin binding"/>
    <property type="evidence" value="ECO:0007669"/>
    <property type="project" value="InterPro"/>
</dbReference>
<dbReference type="InterPro" id="IPR054120">
    <property type="entry name" value="PBPA_dimer"/>
</dbReference>
<gene>
    <name evidence="4" type="ORF">GH723_16905</name>
</gene>
<dbReference type="PANTHER" id="PTHR30627:SF24">
    <property type="entry name" value="PENICILLIN-BINDING PROTEIN 4B"/>
    <property type="match status" value="1"/>
</dbReference>
<accession>A0A5Q2RRW5</accession>
<dbReference type="Gene3D" id="3.90.1310.10">
    <property type="entry name" value="Penicillin-binding protein 2a (Domain 2)"/>
    <property type="match status" value="1"/>
</dbReference>
<sequence length="543" mass="57303">MNRQIRRLALGLMLCYVVLFAQLNNVQVFGAERLRDNPDNNREIVANYSRPRGTISTADGVVVARSVEVDTDLLRQREYPEGELFAQVSGFYSFHFGATGVEDSYDEELAGETSDLELRNLSDLFVERDRSGSVVLSIRSDVQQVARDALGEREGSVVALDVETGEVLALWSYPSYDPNLVSAPDLEEAAAARDLYLLDERDPMLGRAYQQRYFPGSTFKIVTSVAGLESGLVTTDSPSYDAVASWTPPLTTRPISNNGDVCGGTLFEILRVSCNSAFAEMGSLTLGPQVLLEGAESVGFNSAPPIDLPVPAVSVFPESFGDALETPGSDTVDPDQPGTIFEDTPSLALSSIGGFDVRASPLHMALITAGIANNGRLPEPHVVREIRDADGALVRTIEPEVWLSGMSPATAATMREAMIGVVESGTGTGARIPGYVVGGKTGTARVTNDPPQSHAWMVAFAGPPGETPQVAVAVVVLAQPGATETGGGRVAAPIARAVLERALQPAPVPEAVDPNAPDGEVPADGTGDDAGAAPQASTAGRRR</sequence>
<dbReference type="InterPro" id="IPR050515">
    <property type="entry name" value="Beta-lactam/transpept"/>
</dbReference>
<proteinExistence type="predicted"/>
<dbReference type="GO" id="GO:0071555">
    <property type="term" value="P:cell wall organization"/>
    <property type="evidence" value="ECO:0007669"/>
    <property type="project" value="TreeGrafter"/>
</dbReference>
<protein>
    <submittedName>
        <fullName evidence="4">Penicillin-binding protein 2</fullName>
    </submittedName>
</protein>
<feature type="region of interest" description="Disordered" evidence="1">
    <location>
        <begin position="504"/>
        <end position="543"/>
    </location>
</feature>
<dbReference type="Gene3D" id="3.40.710.10">
    <property type="entry name" value="DD-peptidase/beta-lactamase superfamily"/>
    <property type="match status" value="1"/>
</dbReference>
<keyword evidence="5" id="KW-1185">Reference proteome</keyword>
<evidence type="ECO:0000259" key="2">
    <source>
        <dbReference type="Pfam" id="PF00905"/>
    </source>
</evidence>
<feature type="compositionally biased region" description="Low complexity" evidence="1">
    <location>
        <begin position="523"/>
        <end position="533"/>
    </location>
</feature>
<dbReference type="InterPro" id="IPR001460">
    <property type="entry name" value="PCN-bd_Tpept"/>
</dbReference>
<evidence type="ECO:0000313" key="5">
    <source>
        <dbReference type="Proteomes" id="UP000334019"/>
    </source>
</evidence>
<name>A0A5Q2RRW5_9ACTN</name>
<evidence type="ECO:0000259" key="3">
    <source>
        <dbReference type="Pfam" id="PF21922"/>
    </source>
</evidence>
<dbReference type="AlphaFoldDB" id="A0A5Q2RRW5"/>
<dbReference type="Pfam" id="PF00905">
    <property type="entry name" value="Transpeptidase"/>
    <property type="match status" value="1"/>
</dbReference>
<dbReference type="RefSeq" id="WP_153760744.1">
    <property type="nucleotide sequence ID" value="NZ_CP045851.1"/>
</dbReference>
<dbReference type="Pfam" id="PF21922">
    <property type="entry name" value="PBP_dimer_2"/>
    <property type="match status" value="1"/>
</dbReference>
<dbReference type="PANTHER" id="PTHR30627">
    <property type="entry name" value="PEPTIDOGLYCAN D,D-TRANSPEPTIDASE"/>
    <property type="match status" value="1"/>
</dbReference>
<dbReference type="GO" id="GO:0005886">
    <property type="term" value="C:plasma membrane"/>
    <property type="evidence" value="ECO:0007669"/>
    <property type="project" value="TreeGrafter"/>
</dbReference>
<feature type="domain" description="Penicillin-binding protein transpeptidase" evidence="2">
    <location>
        <begin position="155"/>
        <end position="500"/>
    </location>
</feature>
<evidence type="ECO:0000256" key="1">
    <source>
        <dbReference type="SAM" id="MobiDB-lite"/>
    </source>
</evidence>
<dbReference type="KEGG" id="atq:GH723_16905"/>
<evidence type="ECO:0000313" key="4">
    <source>
        <dbReference type="EMBL" id="QGG96640.1"/>
    </source>
</evidence>
<dbReference type="GO" id="GO:0071972">
    <property type="term" value="F:peptidoglycan L,D-transpeptidase activity"/>
    <property type="evidence" value="ECO:0007669"/>
    <property type="project" value="TreeGrafter"/>
</dbReference>
<dbReference type="EMBL" id="CP045851">
    <property type="protein sequence ID" value="QGG96640.1"/>
    <property type="molecule type" value="Genomic_DNA"/>
</dbReference>
<dbReference type="Proteomes" id="UP000334019">
    <property type="component" value="Chromosome"/>
</dbReference>
<feature type="domain" description="Penicillin binding protein A dimerisation" evidence="3">
    <location>
        <begin position="52"/>
        <end position="135"/>
    </location>
</feature>
<organism evidence="4 5">
    <name type="scientific">Actinomarinicola tropica</name>
    <dbReference type="NCBI Taxonomy" id="2789776"/>
    <lineage>
        <taxon>Bacteria</taxon>
        <taxon>Bacillati</taxon>
        <taxon>Actinomycetota</taxon>
        <taxon>Acidimicrobiia</taxon>
        <taxon>Acidimicrobiales</taxon>
        <taxon>Iamiaceae</taxon>
        <taxon>Actinomarinicola</taxon>
    </lineage>
</organism>
<dbReference type="SUPFAM" id="SSF56601">
    <property type="entry name" value="beta-lactamase/transpeptidase-like"/>
    <property type="match status" value="1"/>
</dbReference>
<dbReference type="InterPro" id="IPR012338">
    <property type="entry name" value="Beta-lactam/transpept-like"/>
</dbReference>